<dbReference type="InterPro" id="IPR036034">
    <property type="entry name" value="PDZ_sf"/>
</dbReference>
<dbReference type="PROSITE" id="PS50053">
    <property type="entry name" value="UBIQUITIN_2"/>
    <property type="match status" value="2"/>
</dbReference>
<dbReference type="SUPFAM" id="SSF54236">
    <property type="entry name" value="Ubiquitin-like"/>
    <property type="match status" value="2"/>
</dbReference>
<dbReference type="Gene3D" id="3.10.20.90">
    <property type="entry name" value="Phosphatidylinositol 3-kinase Catalytic Subunit, Chain A, domain 1"/>
    <property type="match status" value="1"/>
</dbReference>
<evidence type="ECO:0000256" key="1">
    <source>
        <dbReference type="SAM" id="MobiDB-lite"/>
    </source>
</evidence>
<evidence type="ECO:0000313" key="4">
    <source>
        <dbReference type="Proteomes" id="UP000604046"/>
    </source>
</evidence>
<protein>
    <recommendedName>
        <fullName evidence="2">Ubiquitin-like domain-containing protein</fullName>
    </recommendedName>
</protein>
<gene>
    <name evidence="3" type="ORF">SNAT2548_LOCUS22746</name>
</gene>
<organism evidence="3 4">
    <name type="scientific">Symbiodinium natans</name>
    <dbReference type="NCBI Taxonomy" id="878477"/>
    <lineage>
        <taxon>Eukaryota</taxon>
        <taxon>Sar</taxon>
        <taxon>Alveolata</taxon>
        <taxon>Dinophyceae</taxon>
        <taxon>Suessiales</taxon>
        <taxon>Symbiodiniaceae</taxon>
        <taxon>Symbiodinium</taxon>
    </lineage>
</organism>
<dbReference type="SMART" id="SM00213">
    <property type="entry name" value="UBQ"/>
    <property type="match status" value="2"/>
</dbReference>
<evidence type="ECO:0000259" key="2">
    <source>
        <dbReference type="PROSITE" id="PS50053"/>
    </source>
</evidence>
<dbReference type="Gene3D" id="2.30.42.10">
    <property type="match status" value="1"/>
</dbReference>
<comment type="caution">
    <text evidence="3">The sequence shown here is derived from an EMBL/GenBank/DDBJ whole genome shotgun (WGS) entry which is preliminary data.</text>
</comment>
<feature type="domain" description="Ubiquitin-like" evidence="2">
    <location>
        <begin position="234"/>
        <end position="293"/>
    </location>
</feature>
<feature type="compositionally biased region" description="Low complexity" evidence="1">
    <location>
        <begin position="413"/>
        <end position="428"/>
    </location>
</feature>
<feature type="compositionally biased region" description="Polar residues" evidence="1">
    <location>
        <begin position="436"/>
        <end position="446"/>
    </location>
</feature>
<sequence>MYATLSEEVHGKNENHWVQVRGVSGHELLHIQLGAQTTVADLKQELCLIFHVPAEQQQLALSRQLLQDDGQLLGELAEVLKAEVELYGMLASDLQNTAQKTEPLSSLEFVLFVASGFYDVRVPEELASPGFLLPKLSFSFPQLPLAQRIFVESVEPGSWASAAGVSQGDEVVALAGRRVASLARGEFSVLLEKTLHANGVIQFYKGGLKSYFCDSCSDGEASGSLETGSAGSVLCLFADMDDRELLAMRLPTGSRICELKQHLQRLLKIPDSCLQLLFENKPLEDDVVLGGFGQGTRFAVLRIALFTQEEFGGALKSDLQLELGLAFGDPAFLPAGRIAIAAVDSEKWADMLEFLGNDDLETPSDGQVVAVLPRNDFNALVSRGPLNFLFHSADVPRALPADFQEAEVREAALPDSGASGASGPSAEAHAIEPETPVSTLRCTSFTPKPRPKPKATG</sequence>
<keyword evidence="4" id="KW-1185">Reference proteome</keyword>
<accession>A0A812R4L2</accession>
<dbReference type="AlphaFoldDB" id="A0A812R4L2"/>
<dbReference type="OrthoDB" id="420874at2759"/>
<dbReference type="EMBL" id="CAJNDS010002298">
    <property type="protein sequence ID" value="CAE7418245.1"/>
    <property type="molecule type" value="Genomic_DNA"/>
</dbReference>
<name>A0A812R4L2_9DINO</name>
<evidence type="ECO:0000313" key="3">
    <source>
        <dbReference type="EMBL" id="CAE7418245.1"/>
    </source>
</evidence>
<proteinExistence type="predicted"/>
<reference evidence="3" key="1">
    <citation type="submission" date="2021-02" db="EMBL/GenBank/DDBJ databases">
        <authorList>
            <person name="Dougan E. K."/>
            <person name="Rhodes N."/>
            <person name="Thang M."/>
            <person name="Chan C."/>
        </authorList>
    </citation>
    <scope>NUCLEOTIDE SEQUENCE</scope>
</reference>
<dbReference type="InterPro" id="IPR000626">
    <property type="entry name" value="Ubiquitin-like_dom"/>
</dbReference>
<dbReference type="Proteomes" id="UP000604046">
    <property type="component" value="Unassembled WGS sequence"/>
</dbReference>
<feature type="domain" description="Ubiquitin-like" evidence="2">
    <location>
        <begin position="18"/>
        <end position="76"/>
    </location>
</feature>
<feature type="region of interest" description="Disordered" evidence="1">
    <location>
        <begin position="412"/>
        <end position="457"/>
    </location>
</feature>
<dbReference type="CDD" id="cd17039">
    <property type="entry name" value="Ubl_ubiquitin_like"/>
    <property type="match status" value="1"/>
</dbReference>
<dbReference type="InterPro" id="IPR029071">
    <property type="entry name" value="Ubiquitin-like_domsf"/>
</dbReference>
<dbReference type="SUPFAM" id="SSF50156">
    <property type="entry name" value="PDZ domain-like"/>
    <property type="match status" value="1"/>
</dbReference>